<keyword evidence="5" id="KW-0325">Glycoprotein</keyword>
<accession>A0AAD8WQ73</accession>
<evidence type="ECO:0000256" key="6">
    <source>
        <dbReference type="SAM" id="MobiDB-lite"/>
    </source>
</evidence>
<protein>
    <submittedName>
        <fullName evidence="7">Uncharacterized protein</fullName>
    </submittedName>
</protein>
<evidence type="ECO:0000313" key="8">
    <source>
        <dbReference type="Proteomes" id="UP001231189"/>
    </source>
</evidence>
<dbReference type="AlphaFoldDB" id="A0AAD8WQ73"/>
<sequence>MVLAYYISGGHGESVRMTRLLKAVYHPRNACCTWTPARAPTGARGWREAVRSEQAFSSRNVRPRQAAPSTARRVRRRRRAPWRSVLVRISADWDWLVTLQATDYRSSQDDLLRPLRRAAGPQLHRPPDGHRHRAVLVLDQNLCRAPRAEISLRRGSARSPTRSSSSRARHGRLLSRGFVEHCVVAPDNLPRTLLMYFSNALSPMEFYFQT</sequence>
<dbReference type="PANTHER" id="PTHR45719">
    <property type="entry name" value="GLYCOSYLTRANSFERASE"/>
    <property type="match status" value="1"/>
</dbReference>
<evidence type="ECO:0000256" key="3">
    <source>
        <dbReference type="ARBA" id="ARBA00022679"/>
    </source>
</evidence>
<evidence type="ECO:0000256" key="2">
    <source>
        <dbReference type="ARBA" id="ARBA00022676"/>
    </source>
</evidence>
<comment type="caution">
    <text evidence="7">The sequence shown here is derived from an EMBL/GenBank/DDBJ whole genome shotgun (WGS) entry which is preliminary data.</text>
</comment>
<reference evidence="7" key="1">
    <citation type="submission" date="2023-07" db="EMBL/GenBank/DDBJ databases">
        <title>A chromosome-level genome assembly of Lolium multiflorum.</title>
        <authorList>
            <person name="Chen Y."/>
            <person name="Copetti D."/>
            <person name="Kolliker R."/>
            <person name="Studer B."/>
        </authorList>
    </citation>
    <scope>NUCLEOTIDE SEQUENCE</scope>
    <source>
        <strain evidence="7">02402/16</strain>
        <tissue evidence="7">Leaf</tissue>
    </source>
</reference>
<keyword evidence="4" id="KW-0472">Membrane</keyword>
<feature type="region of interest" description="Disordered" evidence="6">
    <location>
        <begin position="54"/>
        <end position="75"/>
    </location>
</feature>
<dbReference type="InterPro" id="IPR044610">
    <property type="entry name" value="GLCAT14A/B/C"/>
</dbReference>
<dbReference type="EMBL" id="JAUUTY010000003">
    <property type="protein sequence ID" value="KAK1668050.1"/>
    <property type="molecule type" value="Genomic_DNA"/>
</dbReference>
<dbReference type="GO" id="GO:0016020">
    <property type="term" value="C:membrane"/>
    <property type="evidence" value="ECO:0007669"/>
    <property type="project" value="UniProtKB-SubCell"/>
</dbReference>
<feature type="compositionally biased region" description="Low complexity" evidence="6">
    <location>
        <begin position="153"/>
        <end position="166"/>
    </location>
</feature>
<dbReference type="GO" id="GO:0015020">
    <property type="term" value="F:glucuronosyltransferase activity"/>
    <property type="evidence" value="ECO:0007669"/>
    <property type="project" value="InterPro"/>
</dbReference>
<gene>
    <name evidence="7" type="ORF">QYE76_056209</name>
</gene>
<dbReference type="Pfam" id="PF02485">
    <property type="entry name" value="Branch"/>
    <property type="match status" value="1"/>
</dbReference>
<dbReference type="PANTHER" id="PTHR45719:SF13">
    <property type="entry name" value="OS01G0772500 PROTEIN"/>
    <property type="match status" value="1"/>
</dbReference>
<keyword evidence="8" id="KW-1185">Reference proteome</keyword>
<name>A0AAD8WQ73_LOLMU</name>
<proteinExistence type="predicted"/>
<keyword evidence="3" id="KW-0808">Transferase</keyword>
<evidence type="ECO:0000256" key="5">
    <source>
        <dbReference type="ARBA" id="ARBA00023180"/>
    </source>
</evidence>
<keyword evidence="2" id="KW-0328">Glycosyltransferase</keyword>
<evidence type="ECO:0000256" key="1">
    <source>
        <dbReference type="ARBA" id="ARBA00004606"/>
    </source>
</evidence>
<organism evidence="7 8">
    <name type="scientific">Lolium multiflorum</name>
    <name type="common">Italian ryegrass</name>
    <name type="synonym">Lolium perenne subsp. multiflorum</name>
    <dbReference type="NCBI Taxonomy" id="4521"/>
    <lineage>
        <taxon>Eukaryota</taxon>
        <taxon>Viridiplantae</taxon>
        <taxon>Streptophyta</taxon>
        <taxon>Embryophyta</taxon>
        <taxon>Tracheophyta</taxon>
        <taxon>Spermatophyta</taxon>
        <taxon>Magnoliopsida</taxon>
        <taxon>Liliopsida</taxon>
        <taxon>Poales</taxon>
        <taxon>Poaceae</taxon>
        <taxon>BOP clade</taxon>
        <taxon>Pooideae</taxon>
        <taxon>Poodae</taxon>
        <taxon>Poeae</taxon>
        <taxon>Poeae Chloroplast Group 2 (Poeae type)</taxon>
        <taxon>Loliodinae</taxon>
        <taxon>Loliinae</taxon>
        <taxon>Lolium</taxon>
    </lineage>
</organism>
<dbReference type="Proteomes" id="UP001231189">
    <property type="component" value="Unassembled WGS sequence"/>
</dbReference>
<comment type="subcellular location">
    <subcellularLocation>
        <location evidence="1">Membrane</location>
        <topology evidence="1">Single-pass type II membrane protein</topology>
    </subcellularLocation>
</comment>
<feature type="region of interest" description="Disordered" evidence="6">
    <location>
        <begin position="149"/>
        <end position="169"/>
    </location>
</feature>
<dbReference type="InterPro" id="IPR003406">
    <property type="entry name" value="Glyco_trans_14"/>
</dbReference>
<evidence type="ECO:0000313" key="7">
    <source>
        <dbReference type="EMBL" id="KAK1668050.1"/>
    </source>
</evidence>
<evidence type="ECO:0000256" key="4">
    <source>
        <dbReference type="ARBA" id="ARBA00023136"/>
    </source>
</evidence>